<dbReference type="Gene3D" id="1.20.1440.60">
    <property type="entry name" value="23S rRNA-intervening sequence"/>
    <property type="match status" value="1"/>
</dbReference>
<proteinExistence type="predicted"/>
<dbReference type="PANTHER" id="PTHR38471:SF2">
    <property type="entry name" value="FOUR HELIX BUNDLE PROTEIN"/>
    <property type="match status" value="1"/>
</dbReference>
<dbReference type="EMBL" id="CP046056">
    <property type="protein sequence ID" value="QQD25165.1"/>
    <property type="molecule type" value="Genomic_DNA"/>
</dbReference>
<name>A0A9X7UZQ7_9GAMM</name>
<dbReference type="SUPFAM" id="SSF158446">
    <property type="entry name" value="IVS-encoded protein-like"/>
    <property type="match status" value="1"/>
</dbReference>
<dbReference type="KEGG" id="vcw:GJQ55_12110"/>
<dbReference type="CDD" id="cd16377">
    <property type="entry name" value="23S_rRNA_IVP_like"/>
    <property type="match status" value="1"/>
</dbReference>
<dbReference type="Pfam" id="PF05635">
    <property type="entry name" value="23S_rRNA_IVP"/>
    <property type="match status" value="1"/>
</dbReference>
<dbReference type="InterPro" id="IPR012657">
    <property type="entry name" value="23S_rRNA-intervening_sequence"/>
</dbReference>
<organism evidence="1 2">
    <name type="scientific">Venatoribacter cucullus</name>
    <dbReference type="NCBI Taxonomy" id="2661630"/>
    <lineage>
        <taxon>Bacteria</taxon>
        <taxon>Pseudomonadati</taxon>
        <taxon>Pseudomonadota</taxon>
        <taxon>Gammaproteobacteria</taxon>
        <taxon>Oceanospirillales</taxon>
        <taxon>Oceanospirillaceae</taxon>
        <taxon>Venatoribacter</taxon>
    </lineage>
</organism>
<keyword evidence="2" id="KW-1185">Reference proteome</keyword>
<sequence>MLNKEVGMRNYQELEAWQHSMILTESIYRITASFPENERFGLTSQMRRAAISIPSNIAEGHGRESGQDFKRFLLIARGSLSELETQLKIAQRIGLYVEDETVETQIQRVFSLLNGLINYLKRKFNP</sequence>
<protein>
    <submittedName>
        <fullName evidence="1">Four helix bundle protein</fullName>
    </submittedName>
</protein>
<dbReference type="AlphaFoldDB" id="A0A9X7UZQ7"/>
<evidence type="ECO:0000313" key="2">
    <source>
        <dbReference type="Proteomes" id="UP000596074"/>
    </source>
</evidence>
<dbReference type="PANTHER" id="PTHR38471">
    <property type="entry name" value="FOUR HELIX BUNDLE PROTEIN"/>
    <property type="match status" value="1"/>
</dbReference>
<evidence type="ECO:0000313" key="1">
    <source>
        <dbReference type="EMBL" id="QQD25165.1"/>
    </source>
</evidence>
<dbReference type="InterPro" id="IPR036583">
    <property type="entry name" value="23S_rRNA_IVS_sf"/>
</dbReference>
<gene>
    <name evidence="1" type="ORF">GJQ55_12110</name>
</gene>
<dbReference type="NCBIfam" id="TIGR02436">
    <property type="entry name" value="four helix bundle protein"/>
    <property type="match status" value="1"/>
</dbReference>
<accession>A0A9X7UZQ7</accession>
<reference evidence="1 2" key="1">
    <citation type="submission" date="2019-11" db="EMBL/GenBank/DDBJ databases">
        <title>Venatorbacter sp. nov. a predator of Campylobacter and other Gram-negative bacteria.</title>
        <authorList>
            <person name="Saeedi A."/>
            <person name="Cummings N.J."/>
            <person name="Connerton I.F."/>
            <person name="Connerton P.L."/>
        </authorList>
    </citation>
    <scope>NUCLEOTIDE SEQUENCE [LARGE SCALE GENOMIC DNA]</scope>
    <source>
        <strain evidence="1">XL5</strain>
    </source>
</reference>
<dbReference type="Proteomes" id="UP000596074">
    <property type="component" value="Chromosome"/>
</dbReference>